<proteinExistence type="predicted"/>
<keyword evidence="1" id="KW-0732">Signal</keyword>
<accession>A0A2W5UUA5</accession>
<name>A0A2W5UUA5_9CORY</name>
<evidence type="ECO:0000256" key="1">
    <source>
        <dbReference type="SAM" id="SignalP"/>
    </source>
</evidence>
<evidence type="ECO:0000313" key="3">
    <source>
        <dbReference type="Proteomes" id="UP000249432"/>
    </source>
</evidence>
<gene>
    <name evidence="2" type="ORF">DI525_01075</name>
</gene>
<protein>
    <recommendedName>
        <fullName evidence="4">Secreted protein</fullName>
    </recommendedName>
</protein>
<dbReference type="AlphaFoldDB" id="A0A2W5UUA5"/>
<dbReference type="RefSeq" id="WP_303733952.1">
    <property type="nucleotide sequence ID" value="NZ_CAKZHK010000006.1"/>
</dbReference>
<dbReference type="EMBL" id="QFRA01000001">
    <property type="protein sequence ID" value="PZR06884.1"/>
    <property type="molecule type" value="Genomic_DNA"/>
</dbReference>
<reference evidence="2 3" key="1">
    <citation type="submission" date="2017-08" db="EMBL/GenBank/DDBJ databases">
        <title>Infants hospitalized years apart are colonized by the same room-sourced microbial strains.</title>
        <authorList>
            <person name="Brooks B."/>
            <person name="Olm M.R."/>
            <person name="Firek B.A."/>
            <person name="Baker R."/>
            <person name="Thomas B.C."/>
            <person name="Morowitz M.J."/>
            <person name="Banfield J.F."/>
        </authorList>
    </citation>
    <scope>NUCLEOTIDE SEQUENCE [LARGE SCALE GENOMIC DNA]</scope>
    <source>
        <strain evidence="2">S2_003_000_R1_3</strain>
    </source>
</reference>
<dbReference type="Proteomes" id="UP000249432">
    <property type="component" value="Unassembled WGS sequence"/>
</dbReference>
<comment type="caution">
    <text evidence="2">The sequence shown here is derived from an EMBL/GenBank/DDBJ whole genome shotgun (WGS) entry which is preliminary data.</text>
</comment>
<feature type="chain" id="PRO_5016149465" description="Secreted protein" evidence="1">
    <location>
        <begin position="47"/>
        <end position="151"/>
    </location>
</feature>
<sequence>MYHRHNVRRHFPYAHKSHHARTSSHSCLISASLLALSIPLASVAVANGVPSDSQQPDIPTSPQPNAMCVPYLGDISKGNGQFPLGLVPPDFGDDGYNSLPVANDKGLPERIDLRDNHQGFNEKLMLPFMRDHWWFAIEEKSSGGIFRLPTV</sequence>
<organism evidence="2 3">
    <name type="scientific">Corynebacterium kroppenstedtii</name>
    <dbReference type="NCBI Taxonomy" id="161879"/>
    <lineage>
        <taxon>Bacteria</taxon>
        <taxon>Bacillati</taxon>
        <taxon>Actinomycetota</taxon>
        <taxon>Actinomycetes</taxon>
        <taxon>Mycobacteriales</taxon>
        <taxon>Corynebacteriaceae</taxon>
        <taxon>Corynebacterium</taxon>
    </lineage>
</organism>
<evidence type="ECO:0000313" key="2">
    <source>
        <dbReference type="EMBL" id="PZR06884.1"/>
    </source>
</evidence>
<evidence type="ECO:0008006" key="4">
    <source>
        <dbReference type="Google" id="ProtNLM"/>
    </source>
</evidence>
<feature type="signal peptide" evidence="1">
    <location>
        <begin position="1"/>
        <end position="46"/>
    </location>
</feature>